<dbReference type="InterPro" id="IPR000073">
    <property type="entry name" value="AB_hydrolase_1"/>
</dbReference>
<evidence type="ECO:0000256" key="1">
    <source>
        <dbReference type="ARBA" id="ARBA00010701"/>
    </source>
</evidence>
<comment type="similarity">
    <text evidence="1">Belongs to the AB hydrolase superfamily. Lipase family.</text>
</comment>
<sequence>MMKIRFTAVQAVTFSTNIIVARFGSKTASIQDFVIFRSSRSGGDRFEPSKREKMPSFGRYVLSTLALFALASECAALGVVYKTGCCPKGQDVPDIAKKTGDFIEAFGYGVEIHEIVTEDGYIVTLHRVVMQSGESSHGPAVLIQHGIAGSSILWVLIQERSLPFVLARAGYDVWLLDTRGNSYSKKHLYLRSADQEYWRYSFHEQGVFDLAAATDYVRKVTGQGKIFYIGHSRGTTMAFALLSTRPEYNEKFHLLSLYAPITYIRNVANPIVKLMFSDTVLPKLKGLVNSLQARIVPGSSDSAIQFREILCNRTQTVCMDIIFSFSGYDYDLLNKTMIPIYFSHYPEGGAIQEYLHYLQIGNTDEFRQFDYGPVKNMELYGSDTPPLYDLERITAPLSLHYSDNDLLVNPHDFGHLVSQLKSVVRIIRVPFKKFSHTDFNWATEADRYVYEPTIELMNMFIH</sequence>
<accession>A0AAW2HU46</accession>
<organism evidence="8">
    <name type="scientific">Menopon gallinae</name>
    <name type="common">poultry shaft louse</name>
    <dbReference type="NCBI Taxonomy" id="328185"/>
    <lineage>
        <taxon>Eukaryota</taxon>
        <taxon>Metazoa</taxon>
        <taxon>Ecdysozoa</taxon>
        <taxon>Arthropoda</taxon>
        <taxon>Hexapoda</taxon>
        <taxon>Insecta</taxon>
        <taxon>Pterygota</taxon>
        <taxon>Neoptera</taxon>
        <taxon>Paraneoptera</taxon>
        <taxon>Psocodea</taxon>
        <taxon>Troctomorpha</taxon>
        <taxon>Phthiraptera</taxon>
        <taxon>Amblycera</taxon>
        <taxon>Menoponidae</taxon>
        <taxon>Menopon</taxon>
    </lineage>
</organism>
<dbReference type="GO" id="GO:0016042">
    <property type="term" value="P:lipid catabolic process"/>
    <property type="evidence" value="ECO:0007669"/>
    <property type="project" value="UniProtKB-KW"/>
</dbReference>
<dbReference type="EMBL" id="JARGDH010000003">
    <property type="protein sequence ID" value="KAL0273383.1"/>
    <property type="molecule type" value="Genomic_DNA"/>
</dbReference>
<dbReference type="SUPFAM" id="SSF53474">
    <property type="entry name" value="alpha/beta-Hydrolases"/>
    <property type="match status" value="1"/>
</dbReference>
<evidence type="ECO:0000256" key="4">
    <source>
        <dbReference type="ARBA" id="ARBA00022963"/>
    </source>
</evidence>
<dbReference type="FunFam" id="3.40.50.1820:FF:000057">
    <property type="entry name" value="Lipase"/>
    <property type="match status" value="1"/>
</dbReference>
<evidence type="ECO:0000313" key="8">
    <source>
        <dbReference type="EMBL" id="KAL0273383.1"/>
    </source>
</evidence>
<evidence type="ECO:0000256" key="6">
    <source>
        <dbReference type="ARBA" id="ARBA00023180"/>
    </source>
</evidence>
<keyword evidence="2" id="KW-0732">Signal</keyword>
<proteinExistence type="inferred from homology"/>
<protein>
    <recommendedName>
        <fullName evidence="7">AB hydrolase-1 domain-containing protein</fullName>
    </recommendedName>
</protein>
<keyword evidence="5" id="KW-0443">Lipid metabolism</keyword>
<reference evidence="8" key="1">
    <citation type="journal article" date="2024" name="Gigascience">
        <title>Chromosome-level genome of the poultry shaft louse Menopon gallinae provides insight into the host-switching and adaptive evolution of parasitic lice.</title>
        <authorList>
            <person name="Xu Y."/>
            <person name="Ma L."/>
            <person name="Liu S."/>
            <person name="Liang Y."/>
            <person name="Liu Q."/>
            <person name="He Z."/>
            <person name="Tian L."/>
            <person name="Duan Y."/>
            <person name="Cai W."/>
            <person name="Li H."/>
            <person name="Song F."/>
        </authorList>
    </citation>
    <scope>NUCLEOTIDE SEQUENCE</scope>
    <source>
        <strain evidence="8">Cailab_2023a</strain>
    </source>
</reference>
<dbReference type="InterPro" id="IPR029058">
    <property type="entry name" value="AB_hydrolase_fold"/>
</dbReference>
<dbReference type="Pfam" id="PF00561">
    <property type="entry name" value="Abhydrolase_1"/>
    <property type="match status" value="1"/>
</dbReference>
<dbReference type="Gene3D" id="3.40.50.1820">
    <property type="entry name" value="alpha/beta hydrolase"/>
    <property type="match status" value="1"/>
</dbReference>
<evidence type="ECO:0000256" key="5">
    <source>
        <dbReference type="ARBA" id="ARBA00023098"/>
    </source>
</evidence>
<dbReference type="GO" id="GO:0016787">
    <property type="term" value="F:hydrolase activity"/>
    <property type="evidence" value="ECO:0007669"/>
    <property type="project" value="UniProtKB-KW"/>
</dbReference>
<keyword evidence="4" id="KW-0442">Lipid degradation</keyword>
<comment type="caution">
    <text evidence="8">The sequence shown here is derived from an EMBL/GenBank/DDBJ whole genome shotgun (WGS) entry which is preliminary data.</text>
</comment>
<dbReference type="AlphaFoldDB" id="A0AAW2HU46"/>
<keyword evidence="6" id="KW-0325">Glycoprotein</keyword>
<gene>
    <name evidence="8" type="ORF">PYX00_006061</name>
</gene>
<evidence type="ECO:0000256" key="3">
    <source>
        <dbReference type="ARBA" id="ARBA00022801"/>
    </source>
</evidence>
<keyword evidence="3" id="KW-0378">Hydrolase</keyword>
<dbReference type="PANTHER" id="PTHR11005">
    <property type="entry name" value="LYSOSOMAL ACID LIPASE-RELATED"/>
    <property type="match status" value="1"/>
</dbReference>
<feature type="domain" description="AB hydrolase-1" evidence="7">
    <location>
        <begin position="139"/>
        <end position="255"/>
    </location>
</feature>
<evidence type="ECO:0000259" key="7">
    <source>
        <dbReference type="Pfam" id="PF00561"/>
    </source>
</evidence>
<name>A0AAW2HU46_9NEOP</name>
<evidence type="ECO:0000256" key="2">
    <source>
        <dbReference type="ARBA" id="ARBA00022729"/>
    </source>
</evidence>